<dbReference type="GO" id="GO:1901678">
    <property type="term" value="P:iron coordination entity transport"/>
    <property type="evidence" value="ECO:0007669"/>
    <property type="project" value="UniProtKB-ARBA"/>
</dbReference>
<dbReference type="RefSeq" id="WP_096197602.1">
    <property type="nucleotide sequence ID" value="NZ_BAAAIQ010000004.1"/>
</dbReference>
<keyword evidence="8" id="KW-1185">Reference proteome</keyword>
<gene>
    <name evidence="7" type="ORF">CIK66_14495</name>
</gene>
<evidence type="ECO:0000313" key="8">
    <source>
        <dbReference type="Proteomes" id="UP000218598"/>
    </source>
</evidence>
<proteinExistence type="inferred from homology"/>
<feature type="chain" id="PRO_5039651991" evidence="5">
    <location>
        <begin position="26"/>
        <end position="355"/>
    </location>
</feature>
<evidence type="ECO:0000256" key="3">
    <source>
        <dbReference type="ARBA" id="ARBA00022448"/>
    </source>
</evidence>
<dbReference type="InterPro" id="IPR002491">
    <property type="entry name" value="ABC_transptr_periplasmic_BD"/>
</dbReference>
<feature type="signal peptide" evidence="5">
    <location>
        <begin position="1"/>
        <end position="25"/>
    </location>
</feature>
<keyword evidence="4 5" id="KW-0732">Signal</keyword>
<comment type="subcellular location">
    <subcellularLocation>
        <location evidence="1">Cell envelope</location>
    </subcellularLocation>
</comment>
<protein>
    <submittedName>
        <fullName evidence="7">Fe3+-hydroxamate ABC transporter</fullName>
    </submittedName>
</protein>
<dbReference type="GO" id="GO:0030288">
    <property type="term" value="C:outer membrane-bounded periplasmic space"/>
    <property type="evidence" value="ECO:0007669"/>
    <property type="project" value="TreeGrafter"/>
</dbReference>
<evidence type="ECO:0000256" key="2">
    <source>
        <dbReference type="ARBA" id="ARBA00008814"/>
    </source>
</evidence>
<name>A0A2A3YG26_9MICO</name>
<dbReference type="EMBL" id="NRGR01000024">
    <property type="protein sequence ID" value="PCC38244.1"/>
    <property type="molecule type" value="Genomic_DNA"/>
</dbReference>
<dbReference type="Gene3D" id="3.40.50.1980">
    <property type="entry name" value="Nitrogenase molybdenum iron protein domain"/>
    <property type="match status" value="2"/>
</dbReference>
<reference evidence="7 8" key="1">
    <citation type="journal article" date="2017" name="Elife">
        <title>Extensive horizontal gene transfer in cheese-associated bacteria.</title>
        <authorList>
            <person name="Bonham K.S."/>
            <person name="Wolfe B.E."/>
            <person name="Dutton R.J."/>
        </authorList>
    </citation>
    <scope>NUCLEOTIDE SEQUENCE [LARGE SCALE GENOMIC DNA]</scope>
    <source>
        <strain evidence="7 8">341_9</strain>
    </source>
</reference>
<dbReference type="Pfam" id="PF01497">
    <property type="entry name" value="Peripla_BP_2"/>
    <property type="match status" value="1"/>
</dbReference>
<organism evidence="7 8">
    <name type="scientific">Brachybacterium alimentarium</name>
    <dbReference type="NCBI Taxonomy" id="47845"/>
    <lineage>
        <taxon>Bacteria</taxon>
        <taxon>Bacillati</taxon>
        <taxon>Actinomycetota</taxon>
        <taxon>Actinomycetes</taxon>
        <taxon>Micrococcales</taxon>
        <taxon>Dermabacteraceae</taxon>
        <taxon>Brachybacterium</taxon>
    </lineage>
</organism>
<dbReference type="Proteomes" id="UP000218598">
    <property type="component" value="Unassembled WGS sequence"/>
</dbReference>
<evidence type="ECO:0000256" key="1">
    <source>
        <dbReference type="ARBA" id="ARBA00004196"/>
    </source>
</evidence>
<dbReference type="SUPFAM" id="SSF53807">
    <property type="entry name" value="Helical backbone' metal receptor"/>
    <property type="match status" value="1"/>
</dbReference>
<dbReference type="PANTHER" id="PTHR30532">
    <property type="entry name" value="IRON III DICITRATE-BINDING PERIPLASMIC PROTEIN"/>
    <property type="match status" value="1"/>
</dbReference>
<comment type="similarity">
    <text evidence="2">Belongs to the bacterial solute-binding protein 8 family.</text>
</comment>
<keyword evidence="3" id="KW-0813">Transport</keyword>
<comment type="caution">
    <text evidence="7">The sequence shown here is derived from an EMBL/GenBank/DDBJ whole genome shotgun (WGS) entry which is preliminary data.</text>
</comment>
<evidence type="ECO:0000256" key="5">
    <source>
        <dbReference type="SAM" id="SignalP"/>
    </source>
</evidence>
<dbReference type="CDD" id="cd01146">
    <property type="entry name" value="FhuD"/>
    <property type="match status" value="1"/>
</dbReference>
<evidence type="ECO:0000259" key="6">
    <source>
        <dbReference type="PROSITE" id="PS50983"/>
    </source>
</evidence>
<dbReference type="AlphaFoldDB" id="A0A2A3YG26"/>
<dbReference type="InterPro" id="IPR051313">
    <property type="entry name" value="Bact_iron-sidero_bind"/>
</dbReference>
<accession>A0A2A3YG26</accession>
<dbReference type="PROSITE" id="PS50983">
    <property type="entry name" value="FE_B12_PBP"/>
    <property type="match status" value="1"/>
</dbReference>
<evidence type="ECO:0000313" key="7">
    <source>
        <dbReference type="EMBL" id="PCC38244.1"/>
    </source>
</evidence>
<dbReference type="PANTHER" id="PTHR30532:SF1">
    <property type="entry name" value="IRON(3+)-HYDROXAMATE-BINDING PROTEIN FHUD"/>
    <property type="match status" value="1"/>
</dbReference>
<evidence type="ECO:0000256" key="4">
    <source>
        <dbReference type="ARBA" id="ARBA00022729"/>
    </source>
</evidence>
<dbReference type="PROSITE" id="PS51257">
    <property type="entry name" value="PROKAR_LIPOPROTEIN"/>
    <property type="match status" value="1"/>
</dbReference>
<sequence>MSRLSRLVRSTVCLPIAALTLGACGTTTVSSPEDTAADASSAISAQCAEDSTATSTGPVTITDGVGRTVDLDHPAERIVVLEWQQIEDALTLCVTPVGVSDVDGFSTWVSSEKLPEGVADIGTREEPDLDALYATDPDLIVVEAFTADDEIIAQLEDSGIPVLATLGARPEDPIGNMQDVFSMIGEATGRTKRATQVLDEFDEHLASAKKEVAGADLSTTDFLFFDGWVESGTLTIRPYTDGALFTEIGKEMGLTPAWSAEVEESKGTGGVYPDYGLTTTDIEGLTAVGDANLFYANDDGAGSYVEEMEKNDLWASLPAVQEGRVHKFPPRIWGAGGPRSCEQAIDAYVDALTAA</sequence>
<dbReference type="OrthoDB" id="9793175at2"/>
<feature type="domain" description="Fe/B12 periplasmic-binding" evidence="6">
    <location>
        <begin position="77"/>
        <end position="355"/>
    </location>
</feature>